<evidence type="ECO:0000256" key="4">
    <source>
        <dbReference type="ARBA" id="ARBA00023128"/>
    </source>
</evidence>
<sequence length="108" mass="12447">SDCLRCLQSSAVAFGFEEFFPPGVLEKREFAPESVETGRRWRAGELRAKSNEDLHKLWYVLLKERNMLLTLRHEAKRQGVPLPSPTRLHKVQKSMAAIKAVIGERVRF</sequence>
<feature type="non-terminal residue" evidence="7">
    <location>
        <position position="1"/>
    </location>
</feature>
<dbReference type="InterPro" id="IPR036049">
    <property type="entry name" value="Ribosomal_uL29_sf"/>
</dbReference>
<protein>
    <recommendedName>
        <fullName evidence="6">Large ribosomal subunit protein uL29m</fullName>
    </recommendedName>
</protein>
<evidence type="ECO:0000256" key="6">
    <source>
        <dbReference type="ARBA" id="ARBA00035289"/>
    </source>
</evidence>
<reference evidence="7" key="2">
    <citation type="journal article" date="2023" name="Science">
        <title>Genomic signatures of disease resistance in endangered staghorn corals.</title>
        <authorList>
            <person name="Vollmer S.V."/>
            <person name="Selwyn J.D."/>
            <person name="Despard B.A."/>
            <person name="Roesel C.L."/>
        </authorList>
    </citation>
    <scope>NUCLEOTIDE SEQUENCE</scope>
    <source>
        <strain evidence="7">K2</strain>
    </source>
</reference>
<keyword evidence="8" id="KW-1185">Reference proteome</keyword>
<accession>A0AAD9PY70</accession>
<dbReference type="EMBL" id="JARQWQ010000100">
    <property type="protein sequence ID" value="KAK2551249.1"/>
    <property type="molecule type" value="Genomic_DNA"/>
</dbReference>
<gene>
    <name evidence="7" type="ORF">P5673_028020</name>
</gene>
<evidence type="ECO:0000313" key="8">
    <source>
        <dbReference type="Proteomes" id="UP001249851"/>
    </source>
</evidence>
<dbReference type="GO" id="GO:0003735">
    <property type="term" value="F:structural constituent of ribosome"/>
    <property type="evidence" value="ECO:0007669"/>
    <property type="project" value="InterPro"/>
</dbReference>
<dbReference type="PANTHER" id="PTHR21183">
    <property type="entry name" value="RIBOSOMAL PROTEIN L47, MITOCHONDRIAL-RELATED"/>
    <property type="match status" value="1"/>
</dbReference>
<comment type="similarity">
    <text evidence="2">Belongs to the universal ribosomal protein uL29 family.</text>
</comment>
<evidence type="ECO:0000256" key="3">
    <source>
        <dbReference type="ARBA" id="ARBA00022980"/>
    </source>
</evidence>
<dbReference type="PANTHER" id="PTHR21183:SF18">
    <property type="entry name" value="LARGE RIBOSOMAL SUBUNIT PROTEIN UL29M"/>
    <property type="match status" value="1"/>
</dbReference>
<keyword evidence="5" id="KW-0687">Ribonucleoprotein</keyword>
<evidence type="ECO:0000256" key="2">
    <source>
        <dbReference type="ARBA" id="ARBA00009254"/>
    </source>
</evidence>
<dbReference type="Proteomes" id="UP001249851">
    <property type="component" value="Unassembled WGS sequence"/>
</dbReference>
<reference evidence="7" key="1">
    <citation type="journal article" date="2023" name="G3 (Bethesda)">
        <title>Whole genome assembly and annotation of the endangered Caribbean coral Acropora cervicornis.</title>
        <authorList>
            <person name="Selwyn J.D."/>
            <person name="Vollmer S.V."/>
        </authorList>
    </citation>
    <scope>NUCLEOTIDE SEQUENCE</scope>
    <source>
        <strain evidence="7">K2</strain>
    </source>
</reference>
<dbReference type="GO" id="GO:0032543">
    <property type="term" value="P:mitochondrial translation"/>
    <property type="evidence" value="ECO:0007669"/>
    <property type="project" value="TreeGrafter"/>
</dbReference>
<dbReference type="Pfam" id="PF06984">
    <property type="entry name" value="MRP-L47"/>
    <property type="match status" value="1"/>
</dbReference>
<keyword evidence="3 7" id="KW-0689">Ribosomal protein</keyword>
<dbReference type="GO" id="GO:0005762">
    <property type="term" value="C:mitochondrial large ribosomal subunit"/>
    <property type="evidence" value="ECO:0007669"/>
    <property type="project" value="TreeGrafter"/>
</dbReference>
<dbReference type="AlphaFoldDB" id="A0AAD9PY70"/>
<evidence type="ECO:0000313" key="7">
    <source>
        <dbReference type="EMBL" id="KAK2551249.1"/>
    </source>
</evidence>
<dbReference type="SUPFAM" id="SSF46561">
    <property type="entry name" value="Ribosomal protein L29 (L29p)"/>
    <property type="match status" value="1"/>
</dbReference>
<evidence type="ECO:0000256" key="5">
    <source>
        <dbReference type="ARBA" id="ARBA00023274"/>
    </source>
</evidence>
<dbReference type="InterPro" id="IPR010729">
    <property type="entry name" value="Ribosomal_uL29_mit"/>
</dbReference>
<dbReference type="Gene3D" id="6.10.330.20">
    <property type="match status" value="1"/>
</dbReference>
<evidence type="ECO:0000256" key="1">
    <source>
        <dbReference type="ARBA" id="ARBA00004173"/>
    </source>
</evidence>
<name>A0AAD9PY70_ACRCE</name>
<keyword evidence="4" id="KW-0496">Mitochondrion</keyword>
<proteinExistence type="inferred from homology"/>
<comment type="subcellular location">
    <subcellularLocation>
        <location evidence="1">Mitochondrion</location>
    </subcellularLocation>
</comment>
<dbReference type="InterPro" id="IPR038340">
    <property type="entry name" value="MRP-L47_sf"/>
</dbReference>
<organism evidence="7 8">
    <name type="scientific">Acropora cervicornis</name>
    <name type="common">Staghorn coral</name>
    <dbReference type="NCBI Taxonomy" id="6130"/>
    <lineage>
        <taxon>Eukaryota</taxon>
        <taxon>Metazoa</taxon>
        <taxon>Cnidaria</taxon>
        <taxon>Anthozoa</taxon>
        <taxon>Hexacorallia</taxon>
        <taxon>Scleractinia</taxon>
        <taxon>Astrocoeniina</taxon>
        <taxon>Acroporidae</taxon>
        <taxon>Acropora</taxon>
    </lineage>
</organism>
<comment type="caution">
    <text evidence="7">The sequence shown here is derived from an EMBL/GenBank/DDBJ whole genome shotgun (WGS) entry which is preliminary data.</text>
</comment>